<proteinExistence type="predicted"/>
<organism evidence="1 2">
    <name type="scientific">Streptacidiphilus pinicola</name>
    <dbReference type="NCBI Taxonomy" id="2219663"/>
    <lineage>
        <taxon>Bacteria</taxon>
        <taxon>Bacillati</taxon>
        <taxon>Actinomycetota</taxon>
        <taxon>Actinomycetes</taxon>
        <taxon>Kitasatosporales</taxon>
        <taxon>Streptomycetaceae</taxon>
        <taxon>Streptacidiphilus</taxon>
    </lineage>
</organism>
<sequence>MGPLSCLNQARYGIVWGAQTAREPIEGFHWRGVLRAAAPRRVLSDPPPQPPWATGLPVHMAVHTTPA</sequence>
<evidence type="ECO:0000313" key="2">
    <source>
        <dbReference type="Proteomes" id="UP000248889"/>
    </source>
</evidence>
<gene>
    <name evidence="1" type="ORF">DN069_07965</name>
</gene>
<protein>
    <submittedName>
        <fullName evidence="1">Uncharacterized protein</fullName>
    </submittedName>
</protein>
<dbReference type="AlphaFoldDB" id="A0A2X0INF7"/>
<accession>A0A2X0INF7</accession>
<dbReference type="EMBL" id="QKYN01000031">
    <property type="protein sequence ID" value="RAG86197.1"/>
    <property type="molecule type" value="Genomic_DNA"/>
</dbReference>
<keyword evidence="2" id="KW-1185">Reference proteome</keyword>
<reference evidence="1 2" key="1">
    <citation type="submission" date="2018-06" db="EMBL/GenBank/DDBJ databases">
        <title>Streptacidiphilus pinicola sp. nov., isolated from pine grove soil.</title>
        <authorList>
            <person name="Roh S.G."/>
            <person name="Park S."/>
            <person name="Kim M.-K."/>
            <person name="Yun B.-R."/>
            <person name="Park J."/>
            <person name="Kim M.J."/>
            <person name="Kim Y.S."/>
            <person name="Kim S.B."/>
        </authorList>
    </citation>
    <scope>NUCLEOTIDE SEQUENCE [LARGE SCALE GENOMIC DNA]</scope>
    <source>
        <strain evidence="1 2">MMS16-CNU450</strain>
    </source>
</reference>
<name>A0A2X0INF7_9ACTN</name>
<comment type="caution">
    <text evidence="1">The sequence shown here is derived from an EMBL/GenBank/DDBJ whole genome shotgun (WGS) entry which is preliminary data.</text>
</comment>
<evidence type="ECO:0000313" key="1">
    <source>
        <dbReference type="EMBL" id="RAG86197.1"/>
    </source>
</evidence>
<dbReference type="Proteomes" id="UP000248889">
    <property type="component" value="Unassembled WGS sequence"/>
</dbReference>